<evidence type="ECO:0000259" key="2">
    <source>
        <dbReference type="PROSITE" id="PS50404"/>
    </source>
</evidence>
<evidence type="ECO:0000259" key="3">
    <source>
        <dbReference type="PROSITE" id="PS50405"/>
    </source>
</evidence>
<dbReference type="InterPro" id="IPR010987">
    <property type="entry name" value="Glutathione-S-Trfase_C-like"/>
</dbReference>
<dbReference type="EMBL" id="NCKU01000120">
    <property type="protein sequence ID" value="RWS17085.1"/>
    <property type="molecule type" value="Genomic_DNA"/>
</dbReference>
<dbReference type="Pfam" id="PF00043">
    <property type="entry name" value="GST_C"/>
    <property type="match status" value="1"/>
</dbReference>
<feature type="domain" description="GST N-terminal" evidence="2">
    <location>
        <begin position="1"/>
        <end position="101"/>
    </location>
</feature>
<protein>
    <submittedName>
        <fullName evidence="6">Glutathione S-transferase 1: isoform D-like protein</fullName>
    </submittedName>
</protein>
<dbReference type="InterPro" id="IPR004046">
    <property type="entry name" value="GST_C"/>
</dbReference>
<name>A0A3S3SPG2_9ACAR</name>
<dbReference type="OrthoDB" id="37920at2759"/>
<reference evidence="6" key="2">
    <citation type="submission" date="2018-11" db="EMBL/GenBank/DDBJ databases">
        <title>Trombidioid mite genomics.</title>
        <authorList>
            <person name="Dong X."/>
        </authorList>
    </citation>
    <scope>NUCLEOTIDE SEQUENCE</scope>
    <source>
        <strain evidence="6">UoL-WK</strain>
    </source>
</reference>
<feature type="domain" description="GST C-terminal" evidence="3">
    <location>
        <begin position="107"/>
        <end position="229"/>
    </location>
</feature>
<dbReference type="InterPro" id="IPR036282">
    <property type="entry name" value="Glutathione-S-Trfase_C_sf"/>
</dbReference>
<dbReference type="CDD" id="cd03177">
    <property type="entry name" value="GST_C_Delta_Epsilon"/>
    <property type="match status" value="1"/>
</dbReference>
<sequence>MPLDVYQMNGSSPALAVNMLIKHLKLPANLHEVNLRTGDHLKPEFIKINPTHTIPTITDDGFALWERQVYLLALALYSKCSAFNRSRTILRYLVNRYAADSDLYPNDPKKRAIVDRMLDFDLGTLYPTAAQWMYPPLLENKPWDSEKEKVLSDKLKLFDQLLESNAYAAGNNLTIADISLLASVSTFDAAGHDFAQYANIKAWRSLLEQELPYYNDMVVPYLELLRARFASYK</sequence>
<dbReference type="EMBL" id="NCKU01005076">
    <property type="protein sequence ID" value="RWS05047.1"/>
    <property type="molecule type" value="Genomic_DNA"/>
</dbReference>
<dbReference type="PANTHER" id="PTHR43969">
    <property type="entry name" value="GLUTATHIONE S TRANSFERASE D10, ISOFORM A-RELATED"/>
    <property type="match status" value="1"/>
</dbReference>
<dbReference type="SUPFAM" id="SSF52833">
    <property type="entry name" value="Thioredoxin-like"/>
    <property type="match status" value="1"/>
</dbReference>
<dbReference type="InterPro" id="IPR040079">
    <property type="entry name" value="Glutathione_S-Trfase"/>
</dbReference>
<proteinExistence type="predicted"/>
<dbReference type="InterPro" id="IPR036249">
    <property type="entry name" value="Thioredoxin-like_sf"/>
</dbReference>
<dbReference type="GO" id="GO:0004364">
    <property type="term" value="F:glutathione transferase activity"/>
    <property type="evidence" value="ECO:0007669"/>
    <property type="project" value="TreeGrafter"/>
</dbReference>
<dbReference type="InterPro" id="IPR004045">
    <property type="entry name" value="Glutathione_S-Trfase_N"/>
</dbReference>
<dbReference type="PANTHER" id="PTHR43969:SF9">
    <property type="entry name" value="GLUTATHIONE S TRANSFERASE D10, ISOFORM A-RELATED"/>
    <property type="match status" value="1"/>
</dbReference>
<dbReference type="SUPFAM" id="SSF47616">
    <property type="entry name" value="GST C-terminal domain-like"/>
    <property type="match status" value="1"/>
</dbReference>
<keyword evidence="6" id="KW-0808">Transferase</keyword>
<organism evidence="6 7">
    <name type="scientific">Dinothrombium tinctorium</name>
    <dbReference type="NCBI Taxonomy" id="1965070"/>
    <lineage>
        <taxon>Eukaryota</taxon>
        <taxon>Metazoa</taxon>
        <taxon>Ecdysozoa</taxon>
        <taxon>Arthropoda</taxon>
        <taxon>Chelicerata</taxon>
        <taxon>Arachnida</taxon>
        <taxon>Acari</taxon>
        <taxon>Acariformes</taxon>
        <taxon>Trombidiformes</taxon>
        <taxon>Prostigmata</taxon>
        <taxon>Anystina</taxon>
        <taxon>Parasitengona</taxon>
        <taxon>Trombidioidea</taxon>
        <taxon>Trombidiidae</taxon>
        <taxon>Dinothrombium</taxon>
    </lineage>
</organism>
<evidence type="ECO:0000313" key="6">
    <source>
        <dbReference type="EMBL" id="RWS17085.1"/>
    </source>
</evidence>
<evidence type="ECO:0000313" key="5">
    <source>
        <dbReference type="EMBL" id="RWS05047.1"/>
    </source>
</evidence>
<dbReference type="Proteomes" id="UP000285301">
    <property type="component" value="Unassembled WGS sequence"/>
</dbReference>
<comment type="subunit">
    <text evidence="1">Homodimer.</text>
</comment>
<dbReference type="GO" id="GO:0006749">
    <property type="term" value="P:glutathione metabolic process"/>
    <property type="evidence" value="ECO:0007669"/>
    <property type="project" value="TreeGrafter"/>
</dbReference>
<dbReference type="SFLD" id="SFLDS00019">
    <property type="entry name" value="Glutathione_Transferase_(cytos"/>
    <property type="match status" value="1"/>
</dbReference>
<dbReference type="PROSITE" id="PS50404">
    <property type="entry name" value="GST_NTER"/>
    <property type="match status" value="1"/>
</dbReference>
<reference evidence="6 7" key="1">
    <citation type="journal article" date="2018" name="Gigascience">
        <title>Genomes of trombidid mites reveal novel predicted allergens and laterally-transferred genes associated with secondary metabolism.</title>
        <authorList>
            <person name="Dong X."/>
            <person name="Chaisiri K."/>
            <person name="Xia D."/>
            <person name="Armstrong S.D."/>
            <person name="Fang Y."/>
            <person name="Donnelly M.J."/>
            <person name="Kadowaki T."/>
            <person name="McGarry J.W."/>
            <person name="Darby A.C."/>
            <person name="Makepeace B.L."/>
        </authorList>
    </citation>
    <scope>NUCLEOTIDE SEQUENCE [LARGE SCALE GENOMIC DNA]</scope>
    <source>
        <strain evidence="6">UoL-WK</strain>
    </source>
</reference>
<dbReference type="FunFam" id="1.20.1050.10:FF:000007">
    <property type="entry name" value="Glutathione S-transferase 1-1"/>
    <property type="match status" value="1"/>
</dbReference>
<dbReference type="Pfam" id="PF13409">
    <property type="entry name" value="GST_N_2"/>
    <property type="match status" value="1"/>
</dbReference>
<dbReference type="PROSITE" id="PS50405">
    <property type="entry name" value="GST_CTER"/>
    <property type="match status" value="1"/>
</dbReference>
<evidence type="ECO:0000313" key="7">
    <source>
        <dbReference type="Proteomes" id="UP000285301"/>
    </source>
</evidence>
<dbReference type="EMBL" id="NCKU01010380">
    <property type="protein sequence ID" value="RWS00838.1"/>
    <property type="molecule type" value="Genomic_DNA"/>
</dbReference>
<dbReference type="AlphaFoldDB" id="A0A3S3SPG2"/>
<keyword evidence="7" id="KW-1185">Reference proteome</keyword>
<dbReference type="Gene3D" id="1.20.1050.10">
    <property type="match status" value="1"/>
</dbReference>
<comment type="caution">
    <text evidence="6">The sequence shown here is derived from an EMBL/GenBank/DDBJ whole genome shotgun (WGS) entry which is preliminary data.</text>
</comment>
<accession>A0A3S3SPG2</accession>
<evidence type="ECO:0000256" key="1">
    <source>
        <dbReference type="ARBA" id="ARBA00011738"/>
    </source>
</evidence>
<dbReference type="SFLD" id="SFLDG00358">
    <property type="entry name" value="Main_(cytGST)"/>
    <property type="match status" value="1"/>
</dbReference>
<evidence type="ECO:0000313" key="4">
    <source>
        <dbReference type="EMBL" id="RWS00838.1"/>
    </source>
</evidence>
<gene>
    <name evidence="6" type="ORF">B4U79_05984</name>
    <name evidence="5" type="ORF">B4U79_06101</name>
    <name evidence="4" type="ORF">B4U79_08204</name>
</gene>
<dbReference type="Gene3D" id="3.40.30.10">
    <property type="entry name" value="Glutaredoxin"/>
    <property type="match status" value="1"/>
</dbReference>
<dbReference type="STRING" id="1965070.A0A3S3SPG2"/>